<comment type="caution">
    <text evidence="2">The sequence shown here is derived from an EMBL/GenBank/DDBJ whole genome shotgun (WGS) entry which is preliminary data.</text>
</comment>
<name>A0AAD3RR41_CRYJA</name>
<feature type="compositionally biased region" description="Basic and acidic residues" evidence="1">
    <location>
        <begin position="22"/>
        <end position="34"/>
    </location>
</feature>
<protein>
    <submittedName>
        <fullName evidence="2">Uncharacterized protein</fullName>
    </submittedName>
</protein>
<proteinExistence type="predicted"/>
<dbReference type="Proteomes" id="UP001234787">
    <property type="component" value="Unassembled WGS sequence"/>
</dbReference>
<evidence type="ECO:0000313" key="2">
    <source>
        <dbReference type="EMBL" id="GLJ58404.1"/>
    </source>
</evidence>
<dbReference type="EMBL" id="BSEH01000374">
    <property type="protein sequence ID" value="GLJ58404.1"/>
    <property type="molecule type" value="Genomic_DNA"/>
</dbReference>
<keyword evidence="3" id="KW-1185">Reference proteome</keyword>
<gene>
    <name evidence="2" type="ORF">SUGI_1446870</name>
</gene>
<accession>A0AAD3RR41</accession>
<sequence>MKYERGDSSNPFDYPCSQKTTRRTDTGRSPDRLPTHRIAVSAEYESGSGSSAIAGSGLGGATDSTGSFMDSFRIHRVRWEQTMELLRCLQ</sequence>
<evidence type="ECO:0000256" key="1">
    <source>
        <dbReference type="SAM" id="MobiDB-lite"/>
    </source>
</evidence>
<reference evidence="2" key="1">
    <citation type="submission" date="2022-12" db="EMBL/GenBank/DDBJ databases">
        <title>Chromosome-Level Genome Assembly of Japanese Cedar (Cryptomeriajaponica D. Don).</title>
        <authorList>
            <person name="Fujino T."/>
            <person name="Yamaguchi K."/>
            <person name="Yokoyama T."/>
            <person name="Hamanaka T."/>
            <person name="Harazono Y."/>
            <person name="Kamada H."/>
            <person name="Kobayashi W."/>
            <person name="Ujino-Ihara T."/>
            <person name="Uchiyama K."/>
            <person name="Matsumoto A."/>
            <person name="Izuno A."/>
            <person name="Tsumura Y."/>
            <person name="Toyoda A."/>
            <person name="Shigenobu S."/>
            <person name="Moriguchi Y."/>
            <person name="Ueno S."/>
            <person name="Kasahara M."/>
        </authorList>
    </citation>
    <scope>NUCLEOTIDE SEQUENCE</scope>
</reference>
<dbReference type="AlphaFoldDB" id="A0AAD3RR41"/>
<organism evidence="2 3">
    <name type="scientific">Cryptomeria japonica</name>
    <name type="common">Japanese cedar</name>
    <name type="synonym">Cupressus japonica</name>
    <dbReference type="NCBI Taxonomy" id="3369"/>
    <lineage>
        <taxon>Eukaryota</taxon>
        <taxon>Viridiplantae</taxon>
        <taxon>Streptophyta</taxon>
        <taxon>Embryophyta</taxon>
        <taxon>Tracheophyta</taxon>
        <taxon>Spermatophyta</taxon>
        <taxon>Pinopsida</taxon>
        <taxon>Pinidae</taxon>
        <taxon>Conifers II</taxon>
        <taxon>Cupressales</taxon>
        <taxon>Cupressaceae</taxon>
        <taxon>Cryptomeria</taxon>
    </lineage>
</organism>
<evidence type="ECO:0000313" key="3">
    <source>
        <dbReference type="Proteomes" id="UP001234787"/>
    </source>
</evidence>
<feature type="region of interest" description="Disordered" evidence="1">
    <location>
        <begin position="1"/>
        <end position="36"/>
    </location>
</feature>